<dbReference type="PANTHER" id="PTHR11731:SF200">
    <property type="entry name" value="DIPEPTIDYL PEPTIDASE 10, ISOFORM B"/>
    <property type="match status" value="1"/>
</dbReference>
<dbReference type="InterPro" id="IPR050278">
    <property type="entry name" value="Serine_Prot_S9B/DPPIV"/>
</dbReference>
<keyword evidence="2" id="KW-0720">Serine protease</keyword>
<keyword evidence="3" id="KW-0325">Glycoprotein</keyword>
<evidence type="ECO:0000313" key="6">
    <source>
        <dbReference type="Proteomes" id="UP001497623"/>
    </source>
</evidence>
<evidence type="ECO:0000256" key="3">
    <source>
        <dbReference type="ARBA" id="ARBA00023180"/>
    </source>
</evidence>
<gene>
    <name evidence="5" type="ORF">MNOR_LOCUS9653</name>
</gene>
<dbReference type="GO" id="GO:0008239">
    <property type="term" value="F:dipeptidyl-peptidase activity"/>
    <property type="evidence" value="ECO:0007669"/>
    <property type="project" value="TreeGrafter"/>
</dbReference>
<dbReference type="GO" id="GO:0004177">
    <property type="term" value="F:aminopeptidase activity"/>
    <property type="evidence" value="ECO:0007669"/>
    <property type="project" value="UniProtKB-KW"/>
</dbReference>
<dbReference type="InterPro" id="IPR002469">
    <property type="entry name" value="Peptidase_S9B_N"/>
</dbReference>
<keyword evidence="1" id="KW-0378">Hydrolase</keyword>
<reference evidence="5 6" key="1">
    <citation type="submission" date="2024-05" db="EMBL/GenBank/DDBJ databases">
        <authorList>
            <person name="Wallberg A."/>
        </authorList>
    </citation>
    <scope>NUCLEOTIDE SEQUENCE [LARGE SCALE GENOMIC DNA]</scope>
</reference>
<organism evidence="5 6">
    <name type="scientific">Meganyctiphanes norvegica</name>
    <name type="common">Northern krill</name>
    <name type="synonym">Thysanopoda norvegica</name>
    <dbReference type="NCBI Taxonomy" id="48144"/>
    <lineage>
        <taxon>Eukaryota</taxon>
        <taxon>Metazoa</taxon>
        <taxon>Ecdysozoa</taxon>
        <taxon>Arthropoda</taxon>
        <taxon>Crustacea</taxon>
        <taxon>Multicrustacea</taxon>
        <taxon>Malacostraca</taxon>
        <taxon>Eumalacostraca</taxon>
        <taxon>Eucarida</taxon>
        <taxon>Euphausiacea</taxon>
        <taxon>Euphausiidae</taxon>
        <taxon>Meganyctiphanes</taxon>
    </lineage>
</organism>
<name>A0AAV2QA58_MEGNR</name>
<evidence type="ECO:0000259" key="4">
    <source>
        <dbReference type="Pfam" id="PF00930"/>
    </source>
</evidence>
<dbReference type="PANTHER" id="PTHR11731">
    <property type="entry name" value="PROTEASE FAMILY S9B,C DIPEPTIDYL-PEPTIDASE IV-RELATED"/>
    <property type="match status" value="1"/>
</dbReference>
<dbReference type="SUPFAM" id="SSF82171">
    <property type="entry name" value="DPP6 N-terminal domain-like"/>
    <property type="match status" value="1"/>
</dbReference>
<dbReference type="EMBL" id="CAXKWB010004699">
    <property type="protein sequence ID" value="CAL4074947.1"/>
    <property type="molecule type" value="Genomic_DNA"/>
</dbReference>
<accession>A0AAV2QA58</accession>
<keyword evidence="1" id="KW-0645">Protease</keyword>
<sequence length="275" mass="31114">QELVGSTRPWIWRNLLVAAGIITVILTRETGAAGLLPKASEQTPTQQGGISLEEVLYGSFSPVQFNGTWVSDTEFIYRSSTGGLNLYDAPTLTTNEVVTPAIMRKWRPFKYSLSPSRKYILFVHDELKLFRYSYLAKHTIINLETGEDIPLASQRVRNRAEQPLLLYATWAPTDDSIAFVFNNDLYYTTRPDLATMYRLTNNGQIGIIFNGVPDWVYEEEILGSNSAIWFAPDSKRLVFATFNDSSVDTMNFPLYGRPGDLASQYPIQQSIKYPK</sequence>
<keyword evidence="6" id="KW-1185">Reference proteome</keyword>
<feature type="non-terminal residue" evidence="5">
    <location>
        <position position="275"/>
    </location>
</feature>
<evidence type="ECO:0000256" key="1">
    <source>
        <dbReference type="ARBA" id="ARBA00022438"/>
    </source>
</evidence>
<protein>
    <recommendedName>
        <fullName evidence="4">Dipeptidylpeptidase IV N-terminal domain-containing protein</fullName>
    </recommendedName>
</protein>
<dbReference type="Gene3D" id="2.140.10.30">
    <property type="entry name" value="Dipeptidylpeptidase IV, N-terminal domain"/>
    <property type="match status" value="1"/>
</dbReference>
<comment type="caution">
    <text evidence="5">The sequence shown here is derived from an EMBL/GenBank/DDBJ whole genome shotgun (WGS) entry which is preliminary data.</text>
</comment>
<keyword evidence="1" id="KW-0031">Aminopeptidase</keyword>
<feature type="domain" description="Dipeptidylpeptidase IV N-terminal" evidence="4">
    <location>
        <begin position="114"/>
        <end position="275"/>
    </location>
</feature>
<evidence type="ECO:0000256" key="2">
    <source>
        <dbReference type="ARBA" id="ARBA00022825"/>
    </source>
</evidence>
<proteinExistence type="predicted"/>
<dbReference type="GO" id="GO:0006508">
    <property type="term" value="P:proteolysis"/>
    <property type="evidence" value="ECO:0007669"/>
    <property type="project" value="InterPro"/>
</dbReference>
<feature type="non-terminal residue" evidence="5">
    <location>
        <position position="1"/>
    </location>
</feature>
<dbReference type="Proteomes" id="UP001497623">
    <property type="component" value="Unassembled WGS sequence"/>
</dbReference>
<dbReference type="GO" id="GO:0008236">
    <property type="term" value="F:serine-type peptidase activity"/>
    <property type="evidence" value="ECO:0007669"/>
    <property type="project" value="UniProtKB-KW"/>
</dbReference>
<dbReference type="Pfam" id="PF00930">
    <property type="entry name" value="DPPIV_N"/>
    <property type="match status" value="1"/>
</dbReference>
<dbReference type="AlphaFoldDB" id="A0AAV2QA58"/>
<dbReference type="GO" id="GO:0005886">
    <property type="term" value="C:plasma membrane"/>
    <property type="evidence" value="ECO:0007669"/>
    <property type="project" value="TreeGrafter"/>
</dbReference>
<evidence type="ECO:0000313" key="5">
    <source>
        <dbReference type="EMBL" id="CAL4074947.1"/>
    </source>
</evidence>